<sequence>MAEIGSSPSEPMVIRVYKQSSELEVWKRTHTGDYALFKTYPICKWSGDLGPKIREGDLQSPEGFYDVTPALMNPKSSYWLSFNVGFPNKFDQAWGRTGTYLMIHGDCLSVGCYAMTDEGIKEIYALARETFRGGNSSFQLQLLPFRMTEANLSQHADSPHAPFWRDLKVGTDLFDATRRPPGWDVCERRYVFNPNGSSPGPLDPNGVCPAGVYSTIAAL</sequence>
<feature type="active site" description="Proton donor/acceptor" evidence="7">
    <location>
        <position position="104"/>
    </location>
</feature>
<evidence type="ECO:0000259" key="8">
    <source>
        <dbReference type="PROSITE" id="PS52029"/>
    </source>
</evidence>
<dbReference type="Proteomes" id="UP000825799">
    <property type="component" value="Chromosome"/>
</dbReference>
<dbReference type="EMBL" id="CP080590">
    <property type="protein sequence ID" value="QYO79167.1"/>
    <property type="molecule type" value="Genomic_DNA"/>
</dbReference>
<evidence type="ECO:0000256" key="2">
    <source>
        <dbReference type="ARBA" id="ARBA00005992"/>
    </source>
</evidence>
<evidence type="ECO:0000256" key="4">
    <source>
        <dbReference type="ARBA" id="ARBA00022960"/>
    </source>
</evidence>
<evidence type="ECO:0000256" key="5">
    <source>
        <dbReference type="ARBA" id="ARBA00022984"/>
    </source>
</evidence>
<name>A0ABX8WKK9_9HYPH</name>
<proteinExistence type="inferred from homology"/>
<gene>
    <name evidence="9" type="ORF">K1X15_18650</name>
</gene>
<keyword evidence="10" id="KW-1185">Reference proteome</keyword>
<accession>A0ABX8WKK9</accession>
<dbReference type="InterPro" id="IPR005490">
    <property type="entry name" value="LD_TPept_cat_dom"/>
</dbReference>
<dbReference type="PANTHER" id="PTHR36699">
    <property type="entry name" value="LD-TRANSPEPTIDASE"/>
    <property type="match status" value="1"/>
</dbReference>
<evidence type="ECO:0000256" key="1">
    <source>
        <dbReference type="ARBA" id="ARBA00004752"/>
    </source>
</evidence>
<protein>
    <submittedName>
        <fullName evidence="9">Murein L,D-transpeptidase</fullName>
    </submittedName>
</protein>
<dbReference type="CDD" id="cd16913">
    <property type="entry name" value="YkuD_like"/>
    <property type="match status" value="1"/>
</dbReference>
<evidence type="ECO:0000256" key="6">
    <source>
        <dbReference type="ARBA" id="ARBA00023316"/>
    </source>
</evidence>
<feature type="domain" description="L,D-TPase catalytic" evidence="8">
    <location>
        <begin position="12"/>
        <end position="143"/>
    </location>
</feature>
<dbReference type="PANTHER" id="PTHR36699:SF1">
    <property type="entry name" value="L,D-TRANSPEPTIDASE YAFK-RELATED"/>
    <property type="match status" value="1"/>
</dbReference>
<organism evidence="9 10">
    <name type="scientific">Devosia salina</name>
    <dbReference type="NCBI Taxonomy" id="2860336"/>
    <lineage>
        <taxon>Bacteria</taxon>
        <taxon>Pseudomonadati</taxon>
        <taxon>Pseudomonadota</taxon>
        <taxon>Alphaproteobacteria</taxon>
        <taxon>Hyphomicrobiales</taxon>
        <taxon>Devosiaceae</taxon>
        <taxon>Devosia</taxon>
    </lineage>
</organism>
<comment type="pathway">
    <text evidence="1 7">Cell wall biogenesis; peptidoglycan biosynthesis.</text>
</comment>
<evidence type="ECO:0000256" key="3">
    <source>
        <dbReference type="ARBA" id="ARBA00022679"/>
    </source>
</evidence>
<keyword evidence="6 7" id="KW-0961">Cell wall biogenesis/degradation</keyword>
<keyword evidence="4 7" id="KW-0133">Cell shape</keyword>
<dbReference type="PROSITE" id="PS52029">
    <property type="entry name" value="LD_TPASE"/>
    <property type="match status" value="1"/>
</dbReference>
<dbReference type="InterPro" id="IPR038063">
    <property type="entry name" value="Transpep_catalytic_dom"/>
</dbReference>
<evidence type="ECO:0000313" key="9">
    <source>
        <dbReference type="EMBL" id="QYO79167.1"/>
    </source>
</evidence>
<keyword evidence="5 7" id="KW-0573">Peptidoglycan synthesis</keyword>
<comment type="similarity">
    <text evidence="2">Belongs to the YkuD family.</text>
</comment>
<feature type="active site" description="Nucleophile" evidence="7">
    <location>
        <position position="112"/>
    </location>
</feature>
<evidence type="ECO:0000313" key="10">
    <source>
        <dbReference type="Proteomes" id="UP000825799"/>
    </source>
</evidence>
<evidence type="ECO:0000256" key="7">
    <source>
        <dbReference type="PROSITE-ProRule" id="PRU01373"/>
    </source>
</evidence>
<dbReference type="SUPFAM" id="SSF141523">
    <property type="entry name" value="L,D-transpeptidase catalytic domain-like"/>
    <property type="match status" value="1"/>
</dbReference>
<reference evidence="9 10" key="1">
    <citation type="submission" date="2021-08" db="EMBL/GenBank/DDBJ databases">
        <title>Devosia salina sp. nov., isolated from the South China Sea sediment.</title>
        <authorList>
            <person name="Zhou Z."/>
        </authorList>
    </citation>
    <scope>NUCLEOTIDE SEQUENCE [LARGE SCALE GENOMIC DNA]</scope>
    <source>
        <strain evidence="9 10">SCS-3</strain>
    </source>
</reference>
<keyword evidence="3" id="KW-0808">Transferase</keyword>